<reference evidence="7 8" key="1">
    <citation type="submission" date="2023-01" db="EMBL/GenBank/DDBJ databases">
        <title>Cultivation and genomic characterization of new, ubiquitous marine nitrite-oxidizing bacteria from the Nitrospirales.</title>
        <authorList>
            <person name="Mueller A.J."/>
            <person name="Daebeler A."/>
            <person name="Herbold C.W."/>
            <person name="Kirkegaard R.H."/>
            <person name="Daims H."/>
        </authorList>
    </citation>
    <scope>NUCLEOTIDE SEQUENCE [LARGE SCALE GENOMIC DNA]</scope>
    <source>
        <strain evidence="7 8">DK</strain>
    </source>
</reference>
<dbReference type="EMBL" id="CP116968">
    <property type="protein sequence ID" value="WNM61127.1"/>
    <property type="molecule type" value="Genomic_DNA"/>
</dbReference>
<dbReference type="KEGG" id="nneo:PQG83_15375"/>
<proteinExistence type="predicted"/>
<comment type="subcellular location">
    <subcellularLocation>
        <location evidence="1">Cell membrane</location>
        <topology evidence="1">Multi-pass membrane protein</topology>
    </subcellularLocation>
</comment>
<organism evidence="7 8">
    <name type="scientific">Candidatus Nitrospira neomarina</name>
    <dbReference type="NCBI Taxonomy" id="3020899"/>
    <lineage>
        <taxon>Bacteria</taxon>
        <taxon>Pseudomonadati</taxon>
        <taxon>Nitrospirota</taxon>
        <taxon>Nitrospiria</taxon>
        <taxon>Nitrospirales</taxon>
        <taxon>Nitrospiraceae</taxon>
        <taxon>Nitrospira</taxon>
    </lineage>
</organism>
<gene>
    <name evidence="7" type="ORF">PQG83_15375</name>
</gene>
<dbReference type="Pfam" id="PF12679">
    <property type="entry name" value="ABC2_membrane_2"/>
    <property type="match status" value="1"/>
</dbReference>
<dbReference type="GO" id="GO:0140359">
    <property type="term" value="F:ABC-type transporter activity"/>
    <property type="evidence" value="ECO:0007669"/>
    <property type="project" value="InterPro"/>
</dbReference>
<feature type="transmembrane region" description="Helical" evidence="6">
    <location>
        <begin position="189"/>
        <end position="208"/>
    </location>
</feature>
<sequence length="245" mass="27046">MGRIRVIFQRELAGYFATPIAAVFIVIFLLLSGAFTFYLGNYFARGQADLVPFFEFHQWLYLVLIPALAMRLWAEERRSGTIELLLTLPVTMWEAVAGKFLAAWCFTGIALALTFPMWLTVNVLGNPDNGVILASYLGSLLMAGGFLAIGSCISALTKNQVIAFVISVVISLGFILSGFPLVLDLFSSWAPQFLLSAISSFSFLTHFQSISKGVLDLRDILFFLSLIAFWLFATATVIDIKKAES</sequence>
<accession>A0AA96GHG2</accession>
<dbReference type="InterPro" id="IPR051449">
    <property type="entry name" value="ABC-2_transporter_component"/>
</dbReference>
<feature type="transmembrane region" description="Helical" evidence="6">
    <location>
        <begin position="58"/>
        <end position="74"/>
    </location>
</feature>
<keyword evidence="3 6" id="KW-0812">Transmembrane</keyword>
<dbReference type="PANTHER" id="PTHR30294:SF29">
    <property type="entry name" value="MULTIDRUG ABC TRANSPORTER PERMEASE YBHS-RELATED"/>
    <property type="match status" value="1"/>
</dbReference>
<keyword evidence="2" id="KW-1003">Cell membrane</keyword>
<dbReference type="PANTHER" id="PTHR30294">
    <property type="entry name" value="MEMBRANE COMPONENT OF ABC TRANSPORTER YHHJ-RELATED"/>
    <property type="match status" value="1"/>
</dbReference>
<protein>
    <submittedName>
        <fullName evidence="7">ABC transporter permease subunit</fullName>
    </submittedName>
</protein>
<feature type="transmembrane region" description="Helical" evidence="6">
    <location>
        <begin position="95"/>
        <end position="119"/>
    </location>
</feature>
<evidence type="ECO:0000256" key="6">
    <source>
        <dbReference type="SAM" id="Phobius"/>
    </source>
</evidence>
<feature type="transmembrane region" description="Helical" evidence="6">
    <location>
        <begin position="131"/>
        <end position="149"/>
    </location>
</feature>
<name>A0AA96GHG2_9BACT</name>
<evidence type="ECO:0000256" key="4">
    <source>
        <dbReference type="ARBA" id="ARBA00022989"/>
    </source>
</evidence>
<dbReference type="Proteomes" id="UP001302494">
    <property type="component" value="Chromosome"/>
</dbReference>
<evidence type="ECO:0000256" key="5">
    <source>
        <dbReference type="ARBA" id="ARBA00023136"/>
    </source>
</evidence>
<keyword evidence="4 6" id="KW-1133">Transmembrane helix</keyword>
<evidence type="ECO:0000313" key="7">
    <source>
        <dbReference type="EMBL" id="WNM61127.1"/>
    </source>
</evidence>
<feature type="transmembrane region" description="Helical" evidence="6">
    <location>
        <begin position="161"/>
        <end position="183"/>
    </location>
</feature>
<evidence type="ECO:0000256" key="2">
    <source>
        <dbReference type="ARBA" id="ARBA00022475"/>
    </source>
</evidence>
<keyword evidence="5 6" id="KW-0472">Membrane</keyword>
<keyword evidence="8" id="KW-1185">Reference proteome</keyword>
<feature type="transmembrane region" description="Helical" evidence="6">
    <location>
        <begin position="12"/>
        <end position="38"/>
    </location>
</feature>
<dbReference type="AlphaFoldDB" id="A0AA96GHG2"/>
<dbReference type="RefSeq" id="WP_312742844.1">
    <property type="nucleotide sequence ID" value="NZ_CP116968.1"/>
</dbReference>
<evidence type="ECO:0000256" key="3">
    <source>
        <dbReference type="ARBA" id="ARBA00022692"/>
    </source>
</evidence>
<dbReference type="GO" id="GO:0005886">
    <property type="term" value="C:plasma membrane"/>
    <property type="evidence" value="ECO:0007669"/>
    <property type="project" value="UniProtKB-SubCell"/>
</dbReference>
<evidence type="ECO:0000313" key="8">
    <source>
        <dbReference type="Proteomes" id="UP001302494"/>
    </source>
</evidence>
<feature type="transmembrane region" description="Helical" evidence="6">
    <location>
        <begin position="220"/>
        <end position="238"/>
    </location>
</feature>
<evidence type="ECO:0000256" key="1">
    <source>
        <dbReference type="ARBA" id="ARBA00004651"/>
    </source>
</evidence>